<evidence type="ECO:0000313" key="12">
    <source>
        <dbReference type="EMBL" id="MBE1874956.1"/>
    </source>
</evidence>
<dbReference type="Pfam" id="PF03880">
    <property type="entry name" value="DbpA"/>
    <property type="match status" value="1"/>
</dbReference>
<dbReference type="PROSITE" id="PS00039">
    <property type="entry name" value="DEAD_ATP_HELICASE"/>
    <property type="match status" value="1"/>
</dbReference>
<dbReference type="Pfam" id="PF00271">
    <property type="entry name" value="Helicase_C"/>
    <property type="match status" value="1"/>
</dbReference>
<feature type="short sequence motif" description="Q motif" evidence="6">
    <location>
        <begin position="36"/>
        <end position="64"/>
    </location>
</feature>
<feature type="compositionally biased region" description="Low complexity" evidence="8">
    <location>
        <begin position="1"/>
        <end position="32"/>
    </location>
</feature>
<dbReference type="Gene3D" id="3.40.50.300">
    <property type="entry name" value="P-loop containing nucleotide triphosphate hydrolases"/>
    <property type="match status" value="2"/>
</dbReference>
<evidence type="ECO:0000259" key="11">
    <source>
        <dbReference type="PROSITE" id="PS51195"/>
    </source>
</evidence>
<keyword evidence="3 7" id="KW-0347">Helicase</keyword>
<dbReference type="EMBL" id="JADAQT010000055">
    <property type="protein sequence ID" value="MBE1874956.1"/>
    <property type="molecule type" value="Genomic_DNA"/>
</dbReference>
<feature type="region of interest" description="Disordered" evidence="8">
    <location>
        <begin position="1"/>
        <end position="36"/>
    </location>
</feature>
<keyword evidence="2 7" id="KW-0378">Hydrolase</keyword>
<dbReference type="InterPro" id="IPR000629">
    <property type="entry name" value="RNA-helicase_DEAD-box_CS"/>
</dbReference>
<dbReference type="PROSITE" id="PS51194">
    <property type="entry name" value="HELICASE_CTER"/>
    <property type="match status" value="1"/>
</dbReference>
<feature type="region of interest" description="Disordered" evidence="8">
    <location>
        <begin position="464"/>
        <end position="494"/>
    </location>
</feature>
<comment type="similarity">
    <text evidence="5 7">Belongs to the DEAD box helicase family.</text>
</comment>
<evidence type="ECO:0000256" key="3">
    <source>
        <dbReference type="ARBA" id="ARBA00022806"/>
    </source>
</evidence>
<dbReference type="Gene3D" id="3.30.70.330">
    <property type="match status" value="1"/>
</dbReference>
<dbReference type="PANTHER" id="PTHR47959:SF1">
    <property type="entry name" value="ATP-DEPENDENT RNA HELICASE DBPA"/>
    <property type="match status" value="1"/>
</dbReference>
<feature type="region of interest" description="Disordered" evidence="8">
    <location>
        <begin position="648"/>
        <end position="688"/>
    </location>
</feature>
<dbReference type="InterPro" id="IPR005580">
    <property type="entry name" value="DbpA/CsdA_RNA-bd_dom"/>
</dbReference>
<feature type="compositionally biased region" description="Basic and acidic residues" evidence="8">
    <location>
        <begin position="541"/>
        <end position="570"/>
    </location>
</feature>
<protein>
    <submittedName>
        <fullName evidence="12">DEAD/DEAH box helicase</fullName>
    </submittedName>
</protein>
<dbReference type="InterPro" id="IPR011545">
    <property type="entry name" value="DEAD/DEAH_box_helicase_dom"/>
</dbReference>
<feature type="domain" description="DEAD-box RNA helicase Q" evidence="11">
    <location>
        <begin position="36"/>
        <end position="64"/>
    </location>
</feature>
<dbReference type="InterPro" id="IPR014001">
    <property type="entry name" value="Helicase_ATP-bd"/>
</dbReference>
<feature type="compositionally biased region" description="Basic and acidic residues" evidence="8">
    <location>
        <begin position="522"/>
        <end position="532"/>
    </location>
</feature>
<dbReference type="SUPFAM" id="SSF52540">
    <property type="entry name" value="P-loop containing nucleoside triphosphate hydrolases"/>
    <property type="match status" value="1"/>
</dbReference>
<dbReference type="InterPro" id="IPR044742">
    <property type="entry name" value="DEAD/DEAH_RhlB"/>
</dbReference>
<dbReference type="PROSITE" id="PS51195">
    <property type="entry name" value="Q_MOTIF"/>
    <property type="match status" value="1"/>
</dbReference>
<reference evidence="12 13" key="1">
    <citation type="submission" date="2020-10" db="EMBL/GenBank/DDBJ databases">
        <title>Myceligenerans pegani sp. nov., an endophytic actinomycete isolated from Peganum harmala L. in Xinjiang, China.</title>
        <authorList>
            <person name="Xin L."/>
        </authorList>
    </citation>
    <scope>NUCLEOTIDE SEQUENCE [LARGE SCALE GENOMIC DNA]</scope>
    <source>
        <strain evidence="12 13">TRM65318</strain>
    </source>
</reference>
<organism evidence="12 13">
    <name type="scientific">Myceligenerans pegani</name>
    <dbReference type="NCBI Taxonomy" id="2776917"/>
    <lineage>
        <taxon>Bacteria</taxon>
        <taxon>Bacillati</taxon>
        <taxon>Actinomycetota</taxon>
        <taxon>Actinomycetes</taxon>
        <taxon>Micrococcales</taxon>
        <taxon>Promicromonosporaceae</taxon>
        <taxon>Myceligenerans</taxon>
    </lineage>
</organism>
<evidence type="ECO:0000256" key="6">
    <source>
        <dbReference type="PROSITE-ProRule" id="PRU00552"/>
    </source>
</evidence>
<evidence type="ECO:0000259" key="10">
    <source>
        <dbReference type="PROSITE" id="PS51194"/>
    </source>
</evidence>
<proteinExistence type="inferred from homology"/>
<feature type="region of interest" description="Disordered" evidence="8">
    <location>
        <begin position="522"/>
        <end position="572"/>
    </location>
</feature>
<dbReference type="CDD" id="cd18787">
    <property type="entry name" value="SF2_C_DEAD"/>
    <property type="match status" value="1"/>
</dbReference>
<name>A0ABR9MVB8_9MICO</name>
<dbReference type="SMART" id="SM00490">
    <property type="entry name" value="HELICc"/>
    <property type="match status" value="1"/>
</dbReference>
<dbReference type="InterPro" id="IPR050079">
    <property type="entry name" value="DEAD_box_RNA_helicase"/>
</dbReference>
<dbReference type="PROSITE" id="PS51192">
    <property type="entry name" value="HELICASE_ATP_BIND_1"/>
    <property type="match status" value="1"/>
</dbReference>
<dbReference type="PANTHER" id="PTHR47959">
    <property type="entry name" value="ATP-DEPENDENT RNA HELICASE RHLE-RELATED"/>
    <property type="match status" value="1"/>
</dbReference>
<dbReference type="InterPro" id="IPR027417">
    <property type="entry name" value="P-loop_NTPase"/>
</dbReference>
<dbReference type="RefSeq" id="WP_192861602.1">
    <property type="nucleotide sequence ID" value="NZ_JADAQT010000055.1"/>
</dbReference>
<dbReference type="CDD" id="cd00268">
    <property type="entry name" value="DEADc"/>
    <property type="match status" value="1"/>
</dbReference>
<evidence type="ECO:0000256" key="2">
    <source>
        <dbReference type="ARBA" id="ARBA00022801"/>
    </source>
</evidence>
<sequence length="688" mass="73600">MTEPAPAATTDDTTTDSATSSATDSTPAATATGAEQRFDELPLPAELLAATRDLGFSTPSDIQAAAIPPLLDGRDITGVAQTGTGKTAAFGLPLLAAVDPEADVARGRVQALVLAPTRELAMQVADAIESFAAHLPGVRVLPVYGGAPYMPQQRALRDGVHVVVGTPGRVMDHMERGSLVLDDVRFLVLDEADEMLRMGFAEDVEQIFSTAPAERQVALFSATMPPAIRKVADQHLTDPVEIAVTRQSSTVTSVRQTYAVVPFRHKTGSLVRVLATSDAEAAIVFTRTRGAAEDVGSALLERGISAATISGDVAQKDREKIVERLRSGALDVLVATDVAARGLDVDRIGLVVNFDLPREPEAYVHRIGRTGRAGRTGEALTFVTPQERSLLRRIERTIRTRLDEVDIPSPRDVSAHKFTTLLKQVPVRRDAGRLDLYADMLRTYLAENTRRAGAAVADATDATDTVAGDATAPSTESTSTDTGTATDTPAAATGVPDEELLQIAAAIAAMAVGDDGPRLRAEQEEYERERAQARSAATRRTTHEAERHDRSGERTGHRDRPARGPRDHGRQGTRYRLAVGHTHGVNPGGIVGALTNEGGLTGSDVGKIDIFGSFSLVDISAPLDEPTMDRLGRARVAGRALRIQVDRGAPARRERFDGGDGFDGDRPRGFSRRDGGRDRGQRPHRARR</sequence>
<evidence type="ECO:0000256" key="1">
    <source>
        <dbReference type="ARBA" id="ARBA00022741"/>
    </source>
</evidence>
<keyword evidence="13" id="KW-1185">Reference proteome</keyword>
<dbReference type="Pfam" id="PF00270">
    <property type="entry name" value="DEAD"/>
    <property type="match status" value="1"/>
</dbReference>
<gene>
    <name evidence="12" type="ORF">IHE71_04420</name>
</gene>
<evidence type="ECO:0000256" key="5">
    <source>
        <dbReference type="ARBA" id="ARBA00038437"/>
    </source>
</evidence>
<keyword evidence="4 7" id="KW-0067">ATP-binding</keyword>
<evidence type="ECO:0000256" key="7">
    <source>
        <dbReference type="RuleBase" id="RU000492"/>
    </source>
</evidence>
<dbReference type="InterPro" id="IPR001650">
    <property type="entry name" value="Helicase_C-like"/>
</dbReference>
<comment type="caution">
    <text evidence="12">The sequence shown here is derived from an EMBL/GenBank/DDBJ whole genome shotgun (WGS) entry which is preliminary data.</text>
</comment>
<feature type="domain" description="Helicase C-terminal" evidence="10">
    <location>
        <begin position="269"/>
        <end position="414"/>
    </location>
</feature>
<accession>A0ABR9MVB8</accession>
<dbReference type="SMART" id="SM00487">
    <property type="entry name" value="DEXDc"/>
    <property type="match status" value="1"/>
</dbReference>
<evidence type="ECO:0000256" key="4">
    <source>
        <dbReference type="ARBA" id="ARBA00022840"/>
    </source>
</evidence>
<dbReference type="InterPro" id="IPR012677">
    <property type="entry name" value="Nucleotide-bd_a/b_plait_sf"/>
</dbReference>
<evidence type="ECO:0000313" key="13">
    <source>
        <dbReference type="Proteomes" id="UP000625527"/>
    </source>
</evidence>
<keyword evidence="1 7" id="KW-0547">Nucleotide-binding</keyword>
<dbReference type="GO" id="GO:0004386">
    <property type="term" value="F:helicase activity"/>
    <property type="evidence" value="ECO:0007669"/>
    <property type="project" value="UniProtKB-KW"/>
</dbReference>
<feature type="compositionally biased region" description="Basic and acidic residues" evidence="8">
    <location>
        <begin position="649"/>
        <end position="681"/>
    </location>
</feature>
<evidence type="ECO:0000259" key="9">
    <source>
        <dbReference type="PROSITE" id="PS51192"/>
    </source>
</evidence>
<evidence type="ECO:0000256" key="8">
    <source>
        <dbReference type="SAM" id="MobiDB-lite"/>
    </source>
</evidence>
<dbReference type="Proteomes" id="UP000625527">
    <property type="component" value="Unassembled WGS sequence"/>
</dbReference>
<feature type="domain" description="Helicase ATP-binding" evidence="9">
    <location>
        <begin position="67"/>
        <end position="242"/>
    </location>
</feature>
<dbReference type="InterPro" id="IPR014014">
    <property type="entry name" value="RNA_helicase_DEAD_Q_motif"/>
</dbReference>